<comment type="caution">
    <text evidence="2">The sequence shown here is derived from an EMBL/GenBank/DDBJ whole genome shotgun (WGS) entry which is preliminary data.</text>
</comment>
<proteinExistence type="predicted"/>
<dbReference type="EMBL" id="LNIX01000007">
    <property type="protein sequence ID" value="OXA51800.1"/>
    <property type="molecule type" value="Genomic_DNA"/>
</dbReference>
<keyword evidence="1" id="KW-0812">Transmembrane</keyword>
<feature type="transmembrane region" description="Helical" evidence="1">
    <location>
        <begin position="12"/>
        <end position="32"/>
    </location>
</feature>
<evidence type="ECO:0008006" key="4">
    <source>
        <dbReference type="Google" id="ProtNLM"/>
    </source>
</evidence>
<evidence type="ECO:0000313" key="2">
    <source>
        <dbReference type="EMBL" id="OXA51800.1"/>
    </source>
</evidence>
<feature type="transmembrane region" description="Helical" evidence="1">
    <location>
        <begin position="96"/>
        <end position="116"/>
    </location>
</feature>
<reference evidence="2 3" key="1">
    <citation type="submission" date="2015-12" db="EMBL/GenBank/DDBJ databases">
        <title>The genome of Folsomia candida.</title>
        <authorList>
            <person name="Faddeeva A."/>
            <person name="Derks M.F."/>
            <person name="Anvar Y."/>
            <person name="Smit S."/>
            <person name="Van Straalen N."/>
            <person name="Roelofs D."/>
        </authorList>
    </citation>
    <scope>NUCLEOTIDE SEQUENCE [LARGE SCALE GENOMIC DNA]</scope>
    <source>
        <strain evidence="2 3">VU population</strain>
        <tissue evidence="2">Whole body</tissue>
    </source>
</reference>
<keyword evidence="3" id="KW-1185">Reference proteome</keyword>
<gene>
    <name evidence="2" type="ORF">Fcan01_12939</name>
</gene>
<evidence type="ECO:0000313" key="3">
    <source>
        <dbReference type="Proteomes" id="UP000198287"/>
    </source>
</evidence>
<sequence length="193" mass="21359">MAFFCLSAKIGALVVALLNLTIGMSIVVEYLLGRLDYMNTLSETVAKYSGNSTDDPATTPVNPFITTTTTVAPDPGTEEECNWICSVMNLLEPISFYVGFVLMFCFLFSSVVACFVSMLQTKHRKTFAYLAFLLTGAFVGCTFINCLAMFVLGTHWLDLVSLFVWGCLVQIYFTLVLVEYHESAEFQPVPTSP</sequence>
<feature type="transmembrane region" description="Helical" evidence="1">
    <location>
        <begin position="159"/>
        <end position="178"/>
    </location>
</feature>
<organism evidence="2 3">
    <name type="scientific">Folsomia candida</name>
    <name type="common">Springtail</name>
    <dbReference type="NCBI Taxonomy" id="158441"/>
    <lineage>
        <taxon>Eukaryota</taxon>
        <taxon>Metazoa</taxon>
        <taxon>Ecdysozoa</taxon>
        <taxon>Arthropoda</taxon>
        <taxon>Hexapoda</taxon>
        <taxon>Collembola</taxon>
        <taxon>Entomobryomorpha</taxon>
        <taxon>Isotomoidea</taxon>
        <taxon>Isotomidae</taxon>
        <taxon>Proisotominae</taxon>
        <taxon>Folsomia</taxon>
    </lineage>
</organism>
<feature type="transmembrane region" description="Helical" evidence="1">
    <location>
        <begin position="128"/>
        <end position="153"/>
    </location>
</feature>
<dbReference type="Proteomes" id="UP000198287">
    <property type="component" value="Unassembled WGS sequence"/>
</dbReference>
<evidence type="ECO:0000256" key="1">
    <source>
        <dbReference type="SAM" id="Phobius"/>
    </source>
</evidence>
<dbReference type="AlphaFoldDB" id="A0A226E3E6"/>
<protein>
    <recommendedName>
        <fullName evidence="4">Transmembrane protein</fullName>
    </recommendedName>
</protein>
<accession>A0A226E3E6</accession>
<name>A0A226E3E6_FOLCA</name>
<keyword evidence="1" id="KW-0472">Membrane</keyword>
<keyword evidence="1" id="KW-1133">Transmembrane helix</keyword>